<dbReference type="Proteomes" id="UP001196068">
    <property type="component" value="Unassembled WGS sequence"/>
</dbReference>
<keyword evidence="2" id="KW-0732">Signal</keyword>
<feature type="chain" id="PRO_5042140764" evidence="2">
    <location>
        <begin position="26"/>
        <end position="277"/>
    </location>
</feature>
<protein>
    <submittedName>
        <fullName evidence="4">Lipid-binding SYLF domain-containing protein</fullName>
    </submittedName>
</protein>
<feature type="signal peptide" evidence="2">
    <location>
        <begin position="1"/>
        <end position="25"/>
    </location>
</feature>
<feature type="region of interest" description="Disordered" evidence="1">
    <location>
        <begin position="236"/>
        <end position="277"/>
    </location>
</feature>
<gene>
    <name evidence="4" type="ORF">GXW79_09350</name>
</gene>
<reference evidence="4" key="2">
    <citation type="journal article" date="2021" name="Syst. Appl. Microbiol.">
        <title>Roseomonas hellenica sp. nov., isolated from roots of wild-growing Alkanna tinctoria.</title>
        <authorList>
            <person name="Rat A."/>
            <person name="Naranjo H.D."/>
            <person name="Lebbe L."/>
            <person name="Cnockaert M."/>
            <person name="Krigas N."/>
            <person name="Grigoriadou K."/>
            <person name="Maloupa E."/>
            <person name="Willems A."/>
        </authorList>
    </citation>
    <scope>NUCLEOTIDE SEQUENCE</scope>
    <source>
        <strain evidence="4">LMG 28251</strain>
    </source>
</reference>
<dbReference type="InterPro" id="IPR051702">
    <property type="entry name" value="SH3_domain_YSC84-like"/>
</dbReference>
<accession>A0AAF1KTZ3</accession>
<keyword evidence="5" id="KW-1185">Reference proteome</keyword>
<dbReference type="Pfam" id="PF04366">
    <property type="entry name" value="Ysc84"/>
    <property type="match status" value="1"/>
</dbReference>
<dbReference type="CDD" id="cd11524">
    <property type="entry name" value="SYLF"/>
    <property type="match status" value="1"/>
</dbReference>
<dbReference type="GO" id="GO:0035091">
    <property type="term" value="F:phosphatidylinositol binding"/>
    <property type="evidence" value="ECO:0007669"/>
    <property type="project" value="TreeGrafter"/>
</dbReference>
<dbReference type="InterPro" id="IPR007461">
    <property type="entry name" value="Ysc84_actin-binding"/>
</dbReference>
<proteinExistence type="predicted"/>
<dbReference type="EMBL" id="JAAEDH010000009">
    <property type="protein sequence ID" value="MBR0655287.1"/>
    <property type="molecule type" value="Genomic_DNA"/>
</dbReference>
<evidence type="ECO:0000256" key="2">
    <source>
        <dbReference type="SAM" id="SignalP"/>
    </source>
</evidence>
<evidence type="ECO:0000256" key="1">
    <source>
        <dbReference type="SAM" id="MobiDB-lite"/>
    </source>
</evidence>
<reference evidence="4" key="1">
    <citation type="submission" date="2020-01" db="EMBL/GenBank/DDBJ databases">
        <authorList>
            <person name="Rat A."/>
        </authorList>
    </citation>
    <scope>NUCLEOTIDE SEQUENCE</scope>
    <source>
        <strain evidence="4">LMG 28251</strain>
    </source>
</reference>
<feature type="domain" description="Ysc84 actin-binding" evidence="3">
    <location>
        <begin position="104"/>
        <end position="223"/>
    </location>
</feature>
<evidence type="ECO:0000313" key="4">
    <source>
        <dbReference type="EMBL" id="MBR0655287.1"/>
    </source>
</evidence>
<comment type="caution">
    <text evidence="4">The sequence shown here is derived from an EMBL/GenBank/DDBJ whole genome shotgun (WGS) entry which is preliminary data.</text>
</comment>
<sequence length="277" mass="28705">MLMQRLGISGALMGIALLAAPQAMAQAEQQSIVDRATLTVQDIMSYERNAENALSLLRRARAVMVCPRLFRAGFIFGGEGGDCVLIARDGAGSWSSPAFYTMGTGSVGLQIGIQDAQVMMMILTDRGLNAVLDSQFKVGGDASVSFAHLGVGIEGSTTAAAGADIVTLARSRGLYAGVSLEGSLLRSQSTWNQSYYGRDLAARQIVVGMEAHNPGSDPLRGMLIRYSQQAQAGIAVPALPPPSAGPSGNGGYQAGSGAPPAGRVAQESLPTPPRAPR</sequence>
<name>A0AAF1KTZ3_9PROT</name>
<dbReference type="PANTHER" id="PTHR15629:SF2">
    <property type="entry name" value="SH3 DOMAIN-CONTAINING YSC84-LIKE PROTEIN 1"/>
    <property type="match status" value="1"/>
</dbReference>
<dbReference type="AlphaFoldDB" id="A0AAF1KTZ3"/>
<organism evidence="4 5">
    <name type="scientific">Plastoroseomonas arctica</name>
    <dbReference type="NCBI Taxonomy" id="1509237"/>
    <lineage>
        <taxon>Bacteria</taxon>
        <taxon>Pseudomonadati</taxon>
        <taxon>Pseudomonadota</taxon>
        <taxon>Alphaproteobacteria</taxon>
        <taxon>Acetobacterales</taxon>
        <taxon>Acetobacteraceae</taxon>
        <taxon>Plastoroseomonas</taxon>
    </lineage>
</organism>
<evidence type="ECO:0000313" key="5">
    <source>
        <dbReference type="Proteomes" id="UP001196068"/>
    </source>
</evidence>
<evidence type="ECO:0000259" key="3">
    <source>
        <dbReference type="Pfam" id="PF04366"/>
    </source>
</evidence>
<dbReference type="PANTHER" id="PTHR15629">
    <property type="entry name" value="SH3YL1 PROTEIN"/>
    <property type="match status" value="1"/>
</dbReference>